<evidence type="ECO:0000256" key="10">
    <source>
        <dbReference type="ARBA" id="ARBA00023242"/>
    </source>
</evidence>
<evidence type="ECO:0000256" key="13">
    <source>
        <dbReference type="SAM" id="Coils"/>
    </source>
</evidence>
<name>A0A151ITR3_9HYME</name>
<comment type="similarity">
    <text evidence="2">Belongs to the THAP1 family.</text>
</comment>
<evidence type="ECO:0000256" key="4">
    <source>
        <dbReference type="ARBA" id="ARBA00022771"/>
    </source>
</evidence>
<evidence type="ECO:0000256" key="6">
    <source>
        <dbReference type="ARBA" id="ARBA00023015"/>
    </source>
</evidence>
<protein>
    <recommendedName>
        <fullName evidence="14">THAP-type domain-containing protein</fullName>
    </recommendedName>
</protein>
<keyword evidence="3" id="KW-0479">Metal-binding</keyword>
<feature type="domain" description="THAP-type" evidence="14">
    <location>
        <begin position="5"/>
        <end position="99"/>
    </location>
</feature>
<keyword evidence="9" id="KW-0804">Transcription</keyword>
<gene>
    <name evidence="15" type="ORF">ALC57_17412</name>
</gene>
<evidence type="ECO:0000313" key="15">
    <source>
        <dbReference type="EMBL" id="KYN10451.1"/>
    </source>
</evidence>
<comment type="subcellular location">
    <subcellularLocation>
        <location evidence="1">Nucleus</location>
        <location evidence="1">Nucleoplasm</location>
    </subcellularLocation>
</comment>
<dbReference type="SUPFAM" id="SSF57716">
    <property type="entry name" value="Glucocorticoid receptor-like (DNA-binding domain)"/>
    <property type="match status" value="1"/>
</dbReference>
<keyword evidence="4 12" id="KW-0863">Zinc-finger</keyword>
<evidence type="ECO:0000256" key="2">
    <source>
        <dbReference type="ARBA" id="ARBA00006177"/>
    </source>
</evidence>
<dbReference type="PANTHER" id="PTHR46600">
    <property type="entry name" value="THAP DOMAIN-CONTAINING"/>
    <property type="match status" value="1"/>
</dbReference>
<organism evidence="15 16">
    <name type="scientific">Trachymyrmex cornetzi</name>
    <dbReference type="NCBI Taxonomy" id="471704"/>
    <lineage>
        <taxon>Eukaryota</taxon>
        <taxon>Metazoa</taxon>
        <taxon>Ecdysozoa</taxon>
        <taxon>Arthropoda</taxon>
        <taxon>Hexapoda</taxon>
        <taxon>Insecta</taxon>
        <taxon>Pterygota</taxon>
        <taxon>Neoptera</taxon>
        <taxon>Endopterygota</taxon>
        <taxon>Hymenoptera</taxon>
        <taxon>Apocrita</taxon>
        <taxon>Aculeata</taxon>
        <taxon>Formicoidea</taxon>
        <taxon>Formicidae</taxon>
        <taxon>Myrmicinae</taxon>
        <taxon>Trachymyrmex</taxon>
    </lineage>
</organism>
<keyword evidence="11" id="KW-0131">Cell cycle</keyword>
<dbReference type="GO" id="GO:0008270">
    <property type="term" value="F:zinc ion binding"/>
    <property type="evidence" value="ECO:0007669"/>
    <property type="project" value="UniProtKB-KW"/>
</dbReference>
<evidence type="ECO:0000259" key="14">
    <source>
        <dbReference type="PROSITE" id="PS50950"/>
    </source>
</evidence>
<dbReference type="Proteomes" id="UP000078492">
    <property type="component" value="Unassembled WGS sequence"/>
</dbReference>
<dbReference type="PROSITE" id="PS50950">
    <property type="entry name" value="ZF_THAP"/>
    <property type="match status" value="1"/>
</dbReference>
<keyword evidence="7 13" id="KW-0175">Coiled coil</keyword>
<evidence type="ECO:0000256" key="3">
    <source>
        <dbReference type="ARBA" id="ARBA00022723"/>
    </source>
</evidence>
<reference evidence="15 16" key="1">
    <citation type="submission" date="2015-09" db="EMBL/GenBank/DDBJ databases">
        <title>Trachymyrmex cornetzi WGS genome.</title>
        <authorList>
            <person name="Nygaard S."/>
            <person name="Hu H."/>
            <person name="Boomsma J."/>
            <person name="Zhang G."/>
        </authorList>
    </citation>
    <scope>NUCLEOTIDE SEQUENCE [LARGE SCALE GENOMIC DNA]</scope>
    <source>
        <strain evidence="15">Tcor2-1</strain>
        <tissue evidence="15">Whole body</tissue>
    </source>
</reference>
<dbReference type="SMART" id="SM00980">
    <property type="entry name" value="THAP"/>
    <property type="match status" value="1"/>
</dbReference>
<evidence type="ECO:0000313" key="16">
    <source>
        <dbReference type="Proteomes" id="UP000078492"/>
    </source>
</evidence>
<keyword evidence="8 12" id="KW-0238">DNA-binding</keyword>
<keyword evidence="6" id="KW-0805">Transcription regulation</keyword>
<evidence type="ECO:0000256" key="1">
    <source>
        <dbReference type="ARBA" id="ARBA00004642"/>
    </source>
</evidence>
<dbReference type="EMBL" id="KQ980996">
    <property type="protein sequence ID" value="KYN10451.1"/>
    <property type="molecule type" value="Genomic_DNA"/>
</dbReference>
<evidence type="ECO:0000256" key="5">
    <source>
        <dbReference type="ARBA" id="ARBA00022833"/>
    </source>
</evidence>
<dbReference type="InterPro" id="IPR026516">
    <property type="entry name" value="THAP1/10"/>
</dbReference>
<dbReference type="AlphaFoldDB" id="A0A151ITR3"/>
<feature type="coiled-coil region" evidence="13">
    <location>
        <begin position="338"/>
        <end position="365"/>
    </location>
</feature>
<evidence type="ECO:0000256" key="9">
    <source>
        <dbReference type="ARBA" id="ARBA00023163"/>
    </source>
</evidence>
<keyword evidence="5" id="KW-0862">Zinc</keyword>
<evidence type="ECO:0000256" key="11">
    <source>
        <dbReference type="ARBA" id="ARBA00023306"/>
    </source>
</evidence>
<evidence type="ECO:0000256" key="12">
    <source>
        <dbReference type="PROSITE-ProRule" id="PRU00309"/>
    </source>
</evidence>
<accession>A0A151ITR3</accession>
<evidence type="ECO:0000256" key="8">
    <source>
        <dbReference type="ARBA" id="ARBA00023125"/>
    </source>
</evidence>
<dbReference type="InterPro" id="IPR006612">
    <property type="entry name" value="THAP_Znf"/>
</dbReference>
<dbReference type="PANTHER" id="PTHR46600:SF1">
    <property type="entry name" value="THAP DOMAIN-CONTAINING PROTEIN 1"/>
    <property type="match status" value="1"/>
</dbReference>
<dbReference type="SMART" id="SM00692">
    <property type="entry name" value="DM3"/>
    <property type="match status" value="1"/>
</dbReference>
<proteinExistence type="inferred from homology"/>
<keyword evidence="16" id="KW-1185">Reference proteome</keyword>
<dbReference type="Pfam" id="PF05485">
    <property type="entry name" value="THAP"/>
    <property type="match status" value="1"/>
</dbReference>
<evidence type="ECO:0000256" key="7">
    <source>
        <dbReference type="ARBA" id="ARBA00023054"/>
    </source>
</evidence>
<dbReference type="GO" id="GO:0043565">
    <property type="term" value="F:sequence-specific DNA binding"/>
    <property type="evidence" value="ECO:0007669"/>
    <property type="project" value="InterPro"/>
</dbReference>
<keyword evidence="10" id="KW-0539">Nucleus</keyword>
<dbReference type="GO" id="GO:0005654">
    <property type="term" value="C:nucleoplasm"/>
    <property type="evidence" value="ECO:0007669"/>
    <property type="project" value="UniProtKB-SubCell"/>
</dbReference>
<sequence>MCGIMPHCIAPGCTSGYKSNPEKVHFFTVPKDENMITLWQNAIRRKDFVIRAGQFLCEKHFLPEDILWKRELTSPDGQVLGVSHYRQPRLRKGVIPSQFPWMEISTSVSLDNSLLQDTPFQETVYKFDALHCTRNNLQEARSDEPSKFSFINLITCATLQIPINWIRRTVTCEAITMESFTNVMCRKIGNSFITVNIKELIVQENLCLKINVMCKPFDVTSFGISSDAISSIEDIEAALIALNLKNICCGASTNNVCTHNSSISYIDHFNILRHKQCIVLLDNENQCTHCKRLCQTLKRKKLRLEKQQNKRIRLTLTPRNNEKLLKLRNKCHAALKAKKRAQVNIAKIKANLEKVQRKMAEINNESVDEMLTNRNVPKNQRIAIKEIISAANSKNKHGKRYSEEWLLLCMLMHMRSPMSYNFLRDNEILPLPCVRSIRSRKIFWNVMELYYLMKSLLEKAFLSTQKI</sequence>